<evidence type="ECO:0000313" key="2">
    <source>
        <dbReference type="EMBL" id="TYG45406.1"/>
    </source>
</evidence>
<dbReference type="NCBIfam" id="TIGR00756">
    <property type="entry name" value="PPR"/>
    <property type="match status" value="1"/>
</dbReference>
<organism evidence="2 3">
    <name type="scientific">Gossypium darwinii</name>
    <name type="common">Darwin's cotton</name>
    <name type="synonym">Gossypium barbadense var. darwinii</name>
    <dbReference type="NCBI Taxonomy" id="34276"/>
    <lineage>
        <taxon>Eukaryota</taxon>
        <taxon>Viridiplantae</taxon>
        <taxon>Streptophyta</taxon>
        <taxon>Embryophyta</taxon>
        <taxon>Tracheophyta</taxon>
        <taxon>Spermatophyta</taxon>
        <taxon>Magnoliopsida</taxon>
        <taxon>eudicotyledons</taxon>
        <taxon>Gunneridae</taxon>
        <taxon>Pentapetalae</taxon>
        <taxon>rosids</taxon>
        <taxon>malvids</taxon>
        <taxon>Malvales</taxon>
        <taxon>Malvaceae</taxon>
        <taxon>Malvoideae</taxon>
        <taxon>Gossypium</taxon>
    </lineage>
</organism>
<dbReference type="InterPro" id="IPR011990">
    <property type="entry name" value="TPR-like_helical_dom_sf"/>
</dbReference>
<keyword evidence="3" id="KW-1185">Reference proteome</keyword>
<dbReference type="Pfam" id="PF01535">
    <property type="entry name" value="PPR"/>
    <property type="match status" value="2"/>
</dbReference>
<evidence type="ECO:0000256" key="1">
    <source>
        <dbReference type="ARBA" id="ARBA00022737"/>
    </source>
</evidence>
<accession>A0A5D2ANH9</accession>
<dbReference type="InterPro" id="IPR002885">
    <property type="entry name" value="PPR_rpt"/>
</dbReference>
<keyword evidence="1" id="KW-0677">Repeat</keyword>
<protein>
    <recommendedName>
        <fullName evidence="4">Pentatricopeptide repeat-containing protein</fullName>
    </recommendedName>
</protein>
<gene>
    <name evidence="2" type="ORF">ES288_D11G171100v1</name>
</gene>
<dbReference type="EMBL" id="CM017711">
    <property type="protein sequence ID" value="TYG45406.1"/>
    <property type="molecule type" value="Genomic_DNA"/>
</dbReference>
<dbReference type="Proteomes" id="UP000323506">
    <property type="component" value="Chromosome D11"/>
</dbReference>
<dbReference type="AlphaFoldDB" id="A0A5D2ANH9"/>
<name>A0A5D2ANH9_GOSDA</name>
<reference evidence="2 3" key="1">
    <citation type="submission" date="2019-06" db="EMBL/GenBank/DDBJ databases">
        <title>WGS assembly of Gossypium darwinii.</title>
        <authorList>
            <person name="Chen Z.J."/>
            <person name="Sreedasyam A."/>
            <person name="Ando A."/>
            <person name="Song Q."/>
            <person name="De L."/>
            <person name="Hulse-Kemp A."/>
            <person name="Ding M."/>
            <person name="Ye W."/>
            <person name="Kirkbride R."/>
            <person name="Jenkins J."/>
            <person name="Plott C."/>
            <person name="Lovell J."/>
            <person name="Lin Y.-M."/>
            <person name="Vaughn R."/>
            <person name="Liu B."/>
            <person name="Li W."/>
            <person name="Simpson S."/>
            <person name="Scheffler B."/>
            <person name="Saski C."/>
            <person name="Grover C."/>
            <person name="Hu G."/>
            <person name="Conover J."/>
            <person name="Carlson J."/>
            <person name="Shu S."/>
            <person name="Boston L."/>
            <person name="Williams M."/>
            <person name="Peterson D."/>
            <person name="Mcgee K."/>
            <person name="Jones D."/>
            <person name="Wendel J."/>
            <person name="Stelly D."/>
            <person name="Grimwood J."/>
            <person name="Schmutz J."/>
        </authorList>
    </citation>
    <scope>NUCLEOTIDE SEQUENCE [LARGE SCALE GENOMIC DNA]</scope>
    <source>
        <strain evidence="2">1808015.09</strain>
    </source>
</reference>
<evidence type="ECO:0000313" key="3">
    <source>
        <dbReference type="Proteomes" id="UP000323506"/>
    </source>
</evidence>
<dbReference type="Gene3D" id="1.25.40.10">
    <property type="entry name" value="Tetratricopeptide repeat domain"/>
    <property type="match status" value="1"/>
</dbReference>
<sequence>MSWVIMGMSFIQMNADLAKIFKESTKLDAFVCRIFISAYTKEGRLEEASEVTMKDILCYNPIIRGHCKARRMVEAKTYLALGEMFGRG</sequence>
<evidence type="ECO:0008006" key="4">
    <source>
        <dbReference type="Google" id="ProtNLM"/>
    </source>
</evidence>
<proteinExistence type="predicted"/>